<evidence type="ECO:0000256" key="3">
    <source>
        <dbReference type="SAM" id="Phobius"/>
    </source>
</evidence>
<dbReference type="SUPFAM" id="SSF48498">
    <property type="entry name" value="Tetracyclin repressor-like, C-terminal domain"/>
    <property type="match status" value="1"/>
</dbReference>
<evidence type="ECO:0000259" key="4">
    <source>
        <dbReference type="PROSITE" id="PS50977"/>
    </source>
</evidence>
<keyword evidence="3" id="KW-1133">Transmembrane helix</keyword>
<dbReference type="PROSITE" id="PS50977">
    <property type="entry name" value="HTH_TETR_2"/>
    <property type="match status" value="1"/>
</dbReference>
<dbReference type="InterPro" id="IPR050109">
    <property type="entry name" value="HTH-type_TetR-like_transc_reg"/>
</dbReference>
<keyword evidence="3" id="KW-0472">Membrane</keyword>
<comment type="caution">
    <text evidence="5">The sequence shown here is derived from an EMBL/GenBank/DDBJ whole genome shotgun (WGS) entry which is preliminary data.</text>
</comment>
<keyword evidence="1 2" id="KW-0238">DNA-binding</keyword>
<name>A0ABT3ZBS1_9HYPH</name>
<evidence type="ECO:0000256" key="1">
    <source>
        <dbReference type="ARBA" id="ARBA00023125"/>
    </source>
</evidence>
<dbReference type="Proteomes" id="UP001073227">
    <property type="component" value="Unassembled WGS sequence"/>
</dbReference>
<keyword evidence="3" id="KW-0812">Transmembrane</keyword>
<organism evidence="5 6">
    <name type="scientific">Hoeflea algicola</name>
    <dbReference type="NCBI Taxonomy" id="2983763"/>
    <lineage>
        <taxon>Bacteria</taxon>
        <taxon>Pseudomonadati</taxon>
        <taxon>Pseudomonadota</taxon>
        <taxon>Alphaproteobacteria</taxon>
        <taxon>Hyphomicrobiales</taxon>
        <taxon>Rhizobiaceae</taxon>
        <taxon>Hoeflea</taxon>
    </lineage>
</organism>
<dbReference type="PANTHER" id="PTHR30328">
    <property type="entry name" value="TRANSCRIPTIONAL REPRESSOR"/>
    <property type="match status" value="1"/>
</dbReference>
<feature type="DNA-binding region" description="H-T-H motif" evidence="2">
    <location>
        <begin position="39"/>
        <end position="58"/>
    </location>
</feature>
<accession>A0ABT3ZBS1</accession>
<dbReference type="PRINTS" id="PR00455">
    <property type="entry name" value="HTHTETR"/>
</dbReference>
<dbReference type="Gene3D" id="1.10.357.10">
    <property type="entry name" value="Tetracycline Repressor, domain 2"/>
    <property type="match status" value="1"/>
</dbReference>
<feature type="transmembrane region" description="Helical" evidence="3">
    <location>
        <begin position="165"/>
        <end position="187"/>
    </location>
</feature>
<dbReference type="Pfam" id="PF17938">
    <property type="entry name" value="TetR_C_29"/>
    <property type="match status" value="1"/>
</dbReference>
<evidence type="ECO:0000256" key="2">
    <source>
        <dbReference type="PROSITE-ProRule" id="PRU00335"/>
    </source>
</evidence>
<dbReference type="RefSeq" id="WP_267654748.1">
    <property type="nucleotide sequence ID" value="NZ_JAOVZR010000001.1"/>
</dbReference>
<dbReference type="InterPro" id="IPR009057">
    <property type="entry name" value="Homeodomain-like_sf"/>
</dbReference>
<keyword evidence="6" id="KW-1185">Reference proteome</keyword>
<dbReference type="Pfam" id="PF00440">
    <property type="entry name" value="TetR_N"/>
    <property type="match status" value="1"/>
</dbReference>
<evidence type="ECO:0000313" key="5">
    <source>
        <dbReference type="EMBL" id="MCY0149247.1"/>
    </source>
</evidence>
<dbReference type="InterPro" id="IPR036271">
    <property type="entry name" value="Tet_transcr_reg_TetR-rel_C_sf"/>
</dbReference>
<reference evidence="5" key="1">
    <citation type="submission" date="2022-10" db="EMBL/GenBank/DDBJ databases">
        <title>Hoeflea sp. G2-23, isolated from marine algae.</title>
        <authorList>
            <person name="Kristyanto S."/>
            <person name="Kim J.M."/>
            <person name="Jeon C.O."/>
        </authorList>
    </citation>
    <scope>NUCLEOTIDE SEQUENCE</scope>
    <source>
        <strain evidence="5">G2-23</strain>
    </source>
</reference>
<dbReference type="InterPro" id="IPR001647">
    <property type="entry name" value="HTH_TetR"/>
</dbReference>
<dbReference type="PANTHER" id="PTHR30328:SF54">
    <property type="entry name" value="HTH-TYPE TRANSCRIPTIONAL REPRESSOR SCO4008"/>
    <property type="match status" value="1"/>
</dbReference>
<dbReference type="InterPro" id="IPR041474">
    <property type="entry name" value="NicS_C"/>
</dbReference>
<dbReference type="EMBL" id="JAOVZR010000001">
    <property type="protein sequence ID" value="MCY0149247.1"/>
    <property type="molecule type" value="Genomic_DNA"/>
</dbReference>
<protein>
    <submittedName>
        <fullName evidence="5">TetR family transcriptional regulator</fullName>
    </submittedName>
</protein>
<proteinExistence type="predicted"/>
<dbReference type="SUPFAM" id="SSF46689">
    <property type="entry name" value="Homeodomain-like"/>
    <property type="match status" value="1"/>
</dbReference>
<feature type="domain" description="HTH tetR-type" evidence="4">
    <location>
        <begin position="16"/>
        <end position="76"/>
    </location>
</feature>
<gene>
    <name evidence="5" type="ORF">OEG84_16410</name>
</gene>
<evidence type="ECO:0000313" key="6">
    <source>
        <dbReference type="Proteomes" id="UP001073227"/>
    </source>
</evidence>
<sequence length="222" mass="25006">MSEAPKKRKARRETSESTRQQLLAAAREAFMVGGLEGARVDDIALRAGSNKQLVYHYFGNKDGLYTAVLEQVYQEIREQEAALKLGSLPAEEAMRKLVEFSFDYLRQSPEFVRILVDENIHYGRHLKDAGAVQAVNKPIIDLIAQTLERGVEDGVFRRGLDPLHVYLSIAGMSFFYFANIHTLSYAFSRSLDGKAEMDERRAHIVDFALNAIRNRAPATPST</sequence>